<dbReference type="Proteomes" id="UP000027644">
    <property type="component" value="Unassembled WGS sequence"/>
</dbReference>
<dbReference type="AlphaFoldDB" id="A0A074V6C3"/>
<dbReference type="InterPro" id="IPR025234">
    <property type="entry name" value="YjzH-like"/>
</dbReference>
<reference evidence="1 2" key="1">
    <citation type="journal article" date="2014" name="PLoS Genet.">
        <title>Hidden diversity in honey bee gut symbionts detected by single-cell genomics.</title>
        <authorList>
            <person name="Engel P."/>
            <person name="Stepanauskas R."/>
            <person name="Moran N."/>
        </authorList>
    </citation>
    <scope>NUCLEOTIDE SEQUENCE [LARGE SCALE GENOMIC DNA]</scope>
    <source>
        <strain evidence="1 2">SCGC AB-598-J21</strain>
    </source>
</reference>
<dbReference type="Pfam" id="PF13783">
    <property type="entry name" value="DUF4177"/>
    <property type="match status" value="1"/>
</dbReference>
<evidence type="ECO:0008006" key="3">
    <source>
        <dbReference type="Google" id="ProtNLM"/>
    </source>
</evidence>
<evidence type="ECO:0000313" key="1">
    <source>
        <dbReference type="EMBL" id="KEQ00973.1"/>
    </source>
</evidence>
<organism evidence="1 2">
    <name type="scientific">Snodgrassella alvi SCGC AB-598-J21</name>
    <dbReference type="NCBI Taxonomy" id="1385367"/>
    <lineage>
        <taxon>Bacteria</taxon>
        <taxon>Pseudomonadati</taxon>
        <taxon>Pseudomonadota</taxon>
        <taxon>Betaproteobacteria</taxon>
        <taxon>Neisseriales</taxon>
        <taxon>Neisseriaceae</taxon>
        <taxon>Snodgrassella</taxon>
    </lineage>
</organism>
<gene>
    <name evidence="1" type="ORF">SASC598J21_012570</name>
</gene>
<accession>A0A074V6C3</accession>
<name>A0A074V6C3_9NEIS</name>
<sequence>MRKIIYNSYYFFINLSLNFGVFMKEYKVVIYQEGALASMFLGAANANPVKFSDFLNRNAKEGWRVVTMEKDMRRLFLLWRREAYLLVMERDVG</sequence>
<protein>
    <recommendedName>
        <fullName evidence="3">DUF4177 domain-containing protein</fullName>
    </recommendedName>
</protein>
<proteinExistence type="predicted"/>
<comment type="caution">
    <text evidence="1">The sequence shown here is derived from an EMBL/GenBank/DDBJ whole genome shotgun (WGS) entry which is preliminary data.</text>
</comment>
<dbReference type="EMBL" id="AVQL01000440">
    <property type="protein sequence ID" value="KEQ00973.1"/>
    <property type="molecule type" value="Genomic_DNA"/>
</dbReference>
<evidence type="ECO:0000313" key="2">
    <source>
        <dbReference type="Proteomes" id="UP000027644"/>
    </source>
</evidence>